<evidence type="ECO:0000313" key="2">
    <source>
        <dbReference type="EMBL" id="KAL3647758.1"/>
    </source>
</evidence>
<organism evidence="2 3">
    <name type="scientific">Castilleja foliolosa</name>
    <dbReference type="NCBI Taxonomy" id="1961234"/>
    <lineage>
        <taxon>Eukaryota</taxon>
        <taxon>Viridiplantae</taxon>
        <taxon>Streptophyta</taxon>
        <taxon>Embryophyta</taxon>
        <taxon>Tracheophyta</taxon>
        <taxon>Spermatophyta</taxon>
        <taxon>Magnoliopsida</taxon>
        <taxon>eudicotyledons</taxon>
        <taxon>Gunneridae</taxon>
        <taxon>Pentapetalae</taxon>
        <taxon>asterids</taxon>
        <taxon>lamiids</taxon>
        <taxon>Lamiales</taxon>
        <taxon>Orobanchaceae</taxon>
        <taxon>Pedicularideae</taxon>
        <taxon>Castillejinae</taxon>
        <taxon>Castilleja</taxon>
    </lineage>
</organism>
<comment type="caution">
    <text evidence="2">The sequence shown here is derived from an EMBL/GenBank/DDBJ whole genome shotgun (WGS) entry which is preliminary data.</text>
</comment>
<evidence type="ECO:0000313" key="3">
    <source>
        <dbReference type="Proteomes" id="UP001632038"/>
    </source>
</evidence>
<dbReference type="AlphaFoldDB" id="A0ABD3DZS7"/>
<keyword evidence="3" id="KW-1185">Reference proteome</keyword>
<accession>A0ABD3DZS7</accession>
<sequence>MGLSIFKIAGTGTGTGTSLRSISRSLYSYRGSGILRFYPFHEEDEVSHDSLSSSSPLLMLSPSSYNTRYDLYSFAKNRVFTIPKSEKSTFRYATKIVGSSQGWLACFNHRRNELYLSNPISGRRVNLPPIDIPKSYLIHGNGIKKIIISCSDPESEECRVIMYNHMRKLVYCCPGISSSSIEWTTIKEDNDKDFVYCSTHELLFTRHRRVDVHFGDKSKLEAWDLRNPLSPTLIWSCGLDKLEYCIDNGEQCYPAQQLVFTFNYQEYLVVSQQGVLFLVRRYIDKHVLHDGSCVFVDPEEYPLKVNYPPKTFNFKVYKIVREGDRGKMVYMDGHLDDQVMFVGWLSHGMVMPAADADGFQPNTICFTDDAFTQCTKSVRGTDNGIYDYKNNTFHPCYYPCDYKNLQKKIMPPPLWLAPN</sequence>
<dbReference type="InterPro" id="IPR005174">
    <property type="entry name" value="KIB1-4_b-propeller"/>
</dbReference>
<gene>
    <name evidence="2" type="ORF">CASFOL_008726</name>
</gene>
<protein>
    <recommendedName>
        <fullName evidence="1">KIB1-4 beta-propeller domain-containing protein</fullName>
    </recommendedName>
</protein>
<reference evidence="3" key="1">
    <citation type="journal article" date="2024" name="IScience">
        <title>Strigolactones Initiate the Formation of Haustorium-like Structures in Castilleja.</title>
        <authorList>
            <person name="Buerger M."/>
            <person name="Peterson D."/>
            <person name="Chory J."/>
        </authorList>
    </citation>
    <scope>NUCLEOTIDE SEQUENCE [LARGE SCALE GENOMIC DNA]</scope>
</reference>
<feature type="domain" description="KIB1-4 beta-propeller" evidence="1">
    <location>
        <begin position="72"/>
        <end position="387"/>
    </location>
</feature>
<name>A0ABD3DZS7_9LAMI</name>
<dbReference type="PANTHER" id="PTHR44259">
    <property type="entry name" value="OS07G0183000 PROTEIN-RELATED"/>
    <property type="match status" value="1"/>
</dbReference>
<dbReference type="Proteomes" id="UP001632038">
    <property type="component" value="Unassembled WGS sequence"/>
</dbReference>
<dbReference type="Pfam" id="PF03478">
    <property type="entry name" value="Beta-prop_KIB1-4"/>
    <property type="match status" value="1"/>
</dbReference>
<dbReference type="EMBL" id="JAVIJP010000009">
    <property type="protein sequence ID" value="KAL3647758.1"/>
    <property type="molecule type" value="Genomic_DNA"/>
</dbReference>
<evidence type="ECO:0000259" key="1">
    <source>
        <dbReference type="Pfam" id="PF03478"/>
    </source>
</evidence>
<dbReference type="InterPro" id="IPR050942">
    <property type="entry name" value="F-box_BR-signaling"/>
</dbReference>
<proteinExistence type="predicted"/>
<dbReference type="PANTHER" id="PTHR44259:SF37">
    <property type="entry name" value="DUF1618 DOMAIN-CONTAINING PROTEIN"/>
    <property type="match status" value="1"/>
</dbReference>